<dbReference type="PRINTS" id="PR00745">
    <property type="entry name" value="GLHYDRLASE39"/>
</dbReference>
<comment type="similarity">
    <text evidence="1">Belongs to the glycosyl hydrolase 39 family.</text>
</comment>
<keyword evidence="2 5" id="KW-0378">Hydrolase</keyword>
<dbReference type="InterPro" id="IPR049166">
    <property type="entry name" value="GH39_cat"/>
</dbReference>
<dbReference type="AlphaFoldDB" id="A0A1J5RR84"/>
<sequence>MPAFPAMPHSLPAALAFAVACAAAHGLPTPATPAHPIPVSIQVDASRAIGPMTPIWRFFGADEPNYATMKDGRRLLAELGSLDRQHVYFRTHNLLNTGDGVPALKWGSTNAYTEDARGRPVYDWTILDRIFDTYFARGVRPYVEIGFMPEALSIHPRPYQHAWRPGSPYMDISTGWAYPPKDYARWGELVYQWARHCVQRYGKAEVERWYWETWNEPNGAAYWHGTPEEFFKLHDIAVAAVRRALPSARVGGPDVAGSGGAFMEAFLRHCAEGTNYATGARGTPTDFLSFHAKGQPRFVDGHVQMGIASQLSGTAKGFAMIAAIPAFRHTPIVIGENDPDGCAACVGPQLDYRRGTLYSSYEAEVIARDYALADAYGVNLRGALTWAFEFEDQPFFAGQRVLATAGIDLPVLNVFRMLSLMGGERVATSSSAGLPLGAIVAHGVRGAPDISALASLQPGRLAVLVWYYHDDDVPGPDARVHLSLDHLPLPSGALHLTQYRIDETHSNAYALWRKLGSPAAPNETEYRRLQDAGRLAVLAGSPAMVNADQGSAALDFTLPRQGVSLLVFSWTPSR</sequence>
<proteinExistence type="inferred from homology"/>
<dbReference type="EC" id="3.2.1.37" evidence="5"/>
<keyword evidence="3 5" id="KW-0326">Glycosidase</keyword>
<dbReference type="PANTHER" id="PTHR12631:SF8">
    <property type="entry name" value="ALPHA-L-IDURONIDASE"/>
    <property type="match status" value="1"/>
</dbReference>
<comment type="caution">
    <text evidence="5">The sequence shown here is derived from an EMBL/GenBank/DDBJ whole genome shotgun (WGS) entry which is preliminary data.</text>
</comment>
<accession>A0A1J5RR84</accession>
<dbReference type="GO" id="GO:0005975">
    <property type="term" value="P:carbohydrate metabolic process"/>
    <property type="evidence" value="ECO:0007669"/>
    <property type="project" value="InterPro"/>
</dbReference>
<evidence type="ECO:0000256" key="2">
    <source>
        <dbReference type="ARBA" id="ARBA00022801"/>
    </source>
</evidence>
<dbReference type="InterPro" id="IPR051923">
    <property type="entry name" value="Glycosyl_Hydrolase_39"/>
</dbReference>
<dbReference type="SUPFAM" id="SSF51011">
    <property type="entry name" value="Glycosyl hydrolase domain"/>
    <property type="match status" value="1"/>
</dbReference>
<protein>
    <submittedName>
        <fullName evidence="5">Beta-xylosidase</fullName>
        <ecNumber evidence="5">3.2.1.37</ecNumber>
    </submittedName>
</protein>
<dbReference type="GO" id="GO:0009044">
    <property type="term" value="F:xylan 1,4-beta-xylosidase activity"/>
    <property type="evidence" value="ECO:0007669"/>
    <property type="project" value="UniProtKB-EC"/>
</dbReference>
<reference evidence="5" key="1">
    <citation type="submission" date="2016-10" db="EMBL/GenBank/DDBJ databases">
        <title>Sequence of Gallionella enrichment culture.</title>
        <authorList>
            <person name="Poehlein A."/>
            <person name="Muehling M."/>
            <person name="Daniel R."/>
        </authorList>
    </citation>
    <scope>NUCLEOTIDE SEQUENCE</scope>
</reference>
<gene>
    <name evidence="5" type="primary">xynB_3</name>
    <name evidence="5" type="ORF">GALL_191740</name>
</gene>
<dbReference type="InterPro" id="IPR017853">
    <property type="entry name" value="GH"/>
</dbReference>
<evidence type="ECO:0000256" key="3">
    <source>
        <dbReference type="ARBA" id="ARBA00023295"/>
    </source>
</evidence>
<feature type="domain" description="Glycosyl hydrolases family 39 N-terminal catalytic" evidence="4">
    <location>
        <begin position="40"/>
        <end position="533"/>
    </location>
</feature>
<evidence type="ECO:0000313" key="5">
    <source>
        <dbReference type="EMBL" id="OIQ98808.1"/>
    </source>
</evidence>
<evidence type="ECO:0000256" key="1">
    <source>
        <dbReference type="ARBA" id="ARBA00008875"/>
    </source>
</evidence>
<dbReference type="Pfam" id="PF01229">
    <property type="entry name" value="Glyco_hydro_39"/>
    <property type="match status" value="1"/>
</dbReference>
<dbReference type="Gene3D" id="2.60.40.1500">
    <property type="entry name" value="Glycosyl hydrolase domain, family 39"/>
    <property type="match status" value="1"/>
</dbReference>
<dbReference type="Gene3D" id="3.20.20.80">
    <property type="entry name" value="Glycosidases"/>
    <property type="match status" value="1"/>
</dbReference>
<dbReference type="EMBL" id="MLJW01000114">
    <property type="protein sequence ID" value="OIQ98808.1"/>
    <property type="molecule type" value="Genomic_DNA"/>
</dbReference>
<evidence type="ECO:0000259" key="4">
    <source>
        <dbReference type="Pfam" id="PF01229"/>
    </source>
</evidence>
<organism evidence="5">
    <name type="scientific">mine drainage metagenome</name>
    <dbReference type="NCBI Taxonomy" id="410659"/>
    <lineage>
        <taxon>unclassified sequences</taxon>
        <taxon>metagenomes</taxon>
        <taxon>ecological metagenomes</taxon>
    </lineage>
</organism>
<dbReference type="InterPro" id="IPR000514">
    <property type="entry name" value="Glyco_hydro_39"/>
</dbReference>
<dbReference type="SUPFAM" id="SSF51445">
    <property type="entry name" value="(Trans)glycosidases"/>
    <property type="match status" value="1"/>
</dbReference>
<name>A0A1J5RR84_9ZZZZ</name>
<dbReference type="PANTHER" id="PTHR12631">
    <property type="entry name" value="ALPHA-L-IDURONIDASE"/>
    <property type="match status" value="1"/>
</dbReference>